<dbReference type="OrthoDB" id="277398at2759"/>
<organism evidence="6">
    <name type="scientific">Cyberlindnera fabianii</name>
    <name type="common">Yeast</name>
    <name type="synonym">Hansenula fabianii</name>
    <dbReference type="NCBI Taxonomy" id="36022"/>
    <lineage>
        <taxon>Eukaryota</taxon>
        <taxon>Fungi</taxon>
        <taxon>Dikarya</taxon>
        <taxon>Ascomycota</taxon>
        <taxon>Saccharomycotina</taxon>
        <taxon>Saccharomycetes</taxon>
        <taxon>Phaffomycetales</taxon>
        <taxon>Phaffomycetaceae</taxon>
        <taxon>Cyberlindnera</taxon>
    </lineage>
</organism>
<name>A0A061AHM8_CYBFA</name>
<keyword evidence="4" id="KW-0456">Lyase</keyword>
<sequence length="86" mass="9878">MYNKIGKVAAQKLTTEAVQSTLSKGLKGWTIADNAIHREYTLGNFEQTWAFLNQVAMRSHLWGHHPTITTVSIDERRPSRHRCQED</sequence>
<dbReference type="GO" id="GO:0006729">
    <property type="term" value="P:tetrahydrobiopterin biosynthetic process"/>
    <property type="evidence" value="ECO:0007669"/>
    <property type="project" value="InterPro"/>
</dbReference>
<evidence type="ECO:0000256" key="3">
    <source>
        <dbReference type="ARBA" id="ARBA00013252"/>
    </source>
</evidence>
<evidence type="ECO:0000256" key="1">
    <source>
        <dbReference type="ARBA" id="ARBA00001554"/>
    </source>
</evidence>
<accession>A0A061AHM8</accession>
<dbReference type="AlphaFoldDB" id="A0A061AHM8"/>
<evidence type="ECO:0000256" key="5">
    <source>
        <dbReference type="ARBA" id="ARBA00030497"/>
    </source>
</evidence>
<protein>
    <recommendedName>
        <fullName evidence="3">4a-hydroxytetrahydrobiopterin dehydratase</fullName>
        <ecNumber evidence="3">4.2.1.96</ecNumber>
    </recommendedName>
    <alternativeName>
        <fullName evidence="5">4-alpha-hydroxy-tetrahydropterin dehydratase</fullName>
    </alternativeName>
</protein>
<evidence type="ECO:0000313" key="6">
    <source>
        <dbReference type="EMBL" id="CDR37047.1"/>
    </source>
</evidence>
<proteinExistence type="inferred from homology"/>
<dbReference type="EMBL" id="LK052886">
    <property type="protein sequence ID" value="CDR37047.1"/>
    <property type="molecule type" value="Genomic_DNA"/>
</dbReference>
<dbReference type="PhylomeDB" id="A0A061AHM8"/>
<evidence type="ECO:0000256" key="2">
    <source>
        <dbReference type="ARBA" id="ARBA00006472"/>
    </source>
</evidence>
<dbReference type="Pfam" id="PF01329">
    <property type="entry name" value="Pterin_4a"/>
    <property type="match status" value="1"/>
</dbReference>
<dbReference type="SUPFAM" id="SSF55248">
    <property type="entry name" value="PCD-like"/>
    <property type="match status" value="1"/>
</dbReference>
<dbReference type="GO" id="GO:0008124">
    <property type="term" value="F:4-alpha-hydroxytetrahydrobiopterin dehydratase activity"/>
    <property type="evidence" value="ECO:0007669"/>
    <property type="project" value="UniProtKB-EC"/>
</dbReference>
<dbReference type="PANTHER" id="PTHR12599">
    <property type="entry name" value="PTERIN-4-ALPHA-CARBINOLAMINE DEHYDRATASE"/>
    <property type="match status" value="1"/>
</dbReference>
<dbReference type="Gene3D" id="3.30.1360.20">
    <property type="entry name" value="Transcriptional coactivator/pterin dehydratase"/>
    <property type="match status" value="1"/>
</dbReference>
<gene>
    <name evidence="6" type="ORF">CYFA0S_01e06766g</name>
</gene>
<dbReference type="InterPro" id="IPR036428">
    <property type="entry name" value="PCD_sf"/>
</dbReference>
<dbReference type="PANTHER" id="PTHR12599:SF0">
    <property type="entry name" value="PTERIN-4-ALPHA-CARBINOLAMINE DEHYDRATASE"/>
    <property type="match status" value="1"/>
</dbReference>
<comment type="catalytic activity">
    <reaction evidence="1">
        <text>(4aS,6R)-4a-hydroxy-L-erythro-5,6,7,8-tetrahydrobiopterin = (6R)-L-erythro-6,7-dihydrobiopterin + H2O</text>
        <dbReference type="Rhea" id="RHEA:11920"/>
        <dbReference type="ChEBI" id="CHEBI:15377"/>
        <dbReference type="ChEBI" id="CHEBI:15642"/>
        <dbReference type="ChEBI" id="CHEBI:43120"/>
        <dbReference type="EC" id="4.2.1.96"/>
    </reaction>
</comment>
<dbReference type="InterPro" id="IPR001533">
    <property type="entry name" value="Pterin_deHydtase"/>
</dbReference>
<dbReference type="EC" id="4.2.1.96" evidence="3"/>
<comment type="similarity">
    <text evidence="2">Belongs to the pterin-4-alpha-carbinolamine dehydratase family.</text>
</comment>
<evidence type="ECO:0000256" key="4">
    <source>
        <dbReference type="ARBA" id="ARBA00023239"/>
    </source>
</evidence>
<reference evidence="6" key="1">
    <citation type="journal article" date="2014" name="Genome Announc.">
        <title>Genome sequence of the yeast Cyberlindnera fabianii (Hansenula fabianii).</title>
        <authorList>
            <person name="Freel K.C."/>
            <person name="Sarilar V."/>
            <person name="Neuveglise C."/>
            <person name="Devillers H."/>
            <person name="Friedrich A."/>
            <person name="Schacherer J."/>
        </authorList>
    </citation>
    <scope>NUCLEOTIDE SEQUENCE</scope>
    <source>
        <strain evidence="6">YJS4271</strain>
    </source>
</reference>